<dbReference type="SMART" id="SM00471">
    <property type="entry name" value="HDc"/>
    <property type="match status" value="1"/>
</dbReference>
<organism evidence="2 3">
    <name type="scientific">Bacillus pseudomycoides</name>
    <dbReference type="NCBI Taxonomy" id="64104"/>
    <lineage>
        <taxon>Bacteria</taxon>
        <taxon>Bacillati</taxon>
        <taxon>Bacillota</taxon>
        <taxon>Bacilli</taxon>
        <taxon>Bacillales</taxon>
        <taxon>Bacillaceae</taxon>
        <taxon>Bacillus</taxon>
        <taxon>Bacillus cereus group</taxon>
    </lineage>
</organism>
<dbReference type="GO" id="GO:0008832">
    <property type="term" value="F:dGTPase activity"/>
    <property type="evidence" value="ECO:0007669"/>
    <property type="project" value="TreeGrafter"/>
</dbReference>
<gene>
    <name evidence="2" type="ORF">FOS08_11200</name>
</gene>
<name>A0AAJ1Z176_9BACI</name>
<dbReference type="FunFam" id="1.10.3210.10:FF:000026">
    <property type="entry name" value="Metal-dependent phosphohydrolase"/>
    <property type="match status" value="1"/>
</dbReference>
<dbReference type="InterPro" id="IPR006674">
    <property type="entry name" value="HD_domain"/>
</dbReference>
<feature type="domain" description="HD/PDEase" evidence="1">
    <location>
        <begin position="45"/>
        <end position="159"/>
    </location>
</feature>
<dbReference type="PANTHER" id="PTHR11373:SF41">
    <property type="entry name" value="METAL-DEPENDENT PHOSPHOHYDROLASE"/>
    <property type="match status" value="1"/>
</dbReference>
<reference evidence="2" key="1">
    <citation type="submission" date="2019-07" db="EMBL/GenBank/DDBJ databases">
        <title>Phylogenomic Reclassification of ATCC Bacillus Strains and Various Taxa within the Genus Bacillus.</title>
        <authorList>
            <person name="Riojas M.A."/>
            <person name="Frank A.M."/>
            <person name="Fenn S.L."/>
            <person name="King S.P."/>
            <person name="Brower S.M."/>
            <person name="Hazbon M.H."/>
        </authorList>
    </citation>
    <scope>NUCLEOTIDE SEQUENCE</scope>
    <source>
        <strain evidence="2">NR-12239</strain>
    </source>
</reference>
<dbReference type="CDD" id="cd00077">
    <property type="entry name" value="HDc"/>
    <property type="match status" value="1"/>
</dbReference>
<sequence>MQVYDTIYGNFEIDGVLEELLQTEAMQRLKKIHQVGASFLVKPEWNITRYEHSIGVMLLVKMLGGGEAEQIAALLHDVSHTAFSHVVDRVLHKKDEDYHEHIFDTVIENSDIPLILKKYGYDSKMLQNWEQWMLLEQPLPALCADRIDYTLRDLYTYGMISKQEVLTFLNQLIVHEKQICLSTLEAAEWFTTVYYKETIDFFLHPLGSYSYHVLTKVLQLALEKHVIHTEDFLCDDEVVLQKLKCCRDEEITSVLATLHPNVIVEENNQEYDICYSGGKERLIDPHVYMNGKIYKASRLSEHVRSCNQNAKENFNQNIYLKIKKA</sequence>
<evidence type="ECO:0000313" key="3">
    <source>
        <dbReference type="Proteomes" id="UP001248134"/>
    </source>
</evidence>
<dbReference type="SUPFAM" id="SSF109604">
    <property type="entry name" value="HD-domain/PDEase-like"/>
    <property type="match status" value="1"/>
</dbReference>
<dbReference type="GO" id="GO:0006203">
    <property type="term" value="P:dGTP catabolic process"/>
    <property type="evidence" value="ECO:0007669"/>
    <property type="project" value="TreeGrafter"/>
</dbReference>
<evidence type="ECO:0000259" key="1">
    <source>
        <dbReference type="SMART" id="SM00471"/>
    </source>
</evidence>
<dbReference type="Pfam" id="PF01966">
    <property type="entry name" value="HD"/>
    <property type="match status" value="1"/>
</dbReference>
<accession>A0AAJ1Z176</accession>
<dbReference type="Gene3D" id="1.10.3210.10">
    <property type="entry name" value="Hypothetical protein af1432"/>
    <property type="match status" value="1"/>
</dbReference>
<dbReference type="InterPro" id="IPR050135">
    <property type="entry name" value="dGTPase-like"/>
</dbReference>
<dbReference type="EMBL" id="VLYX01000009">
    <property type="protein sequence ID" value="MDR4326478.1"/>
    <property type="molecule type" value="Genomic_DNA"/>
</dbReference>
<dbReference type="PANTHER" id="PTHR11373">
    <property type="entry name" value="DEOXYNUCLEOSIDE TRIPHOSPHATE TRIPHOSPHOHYDROLASE"/>
    <property type="match status" value="1"/>
</dbReference>
<dbReference type="InterPro" id="IPR003607">
    <property type="entry name" value="HD/PDEase_dom"/>
</dbReference>
<dbReference type="RefSeq" id="WP_003200400.1">
    <property type="nucleotide sequence ID" value="NZ_CM000743.1"/>
</dbReference>
<protein>
    <submittedName>
        <fullName evidence="2">HD domain-containing protein</fullName>
    </submittedName>
</protein>
<dbReference type="AlphaFoldDB" id="A0AAJ1Z176"/>
<dbReference type="Proteomes" id="UP001248134">
    <property type="component" value="Unassembled WGS sequence"/>
</dbReference>
<comment type="caution">
    <text evidence="2">The sequence shown here is derived from an EMBL/GenBank/DDBJ whole genome shotgun (WGS) entry which is preliminary data.</text>
</comment>
<evidence type="ECO:0000313" key="2">
    <source>
        <dbReference type="EMBL" id="MDR4326478.1"/>
    </source>
</evidence>
<proteinExistence type="predicted"/>